<dbReference type="InterPro" id="IPR036291">
    <property type="entry name" value="NAD(P)-bd_dom_sf"/>
</dbReference>
<proteinExistence type="predicted"/>
<dbReference type="AlphaFoldDB" id="A0A1Q5U0R8"/>
<dbReference type="InterPro" id="IPR051783">
    <property type="entry name" value="NAD(P)-dependent_oxidoreduct"/>
</dbReference>
<dbReference type="GO" id="GO:0005737">
    <property type="term" value="C:cytoplasm"/>
    <property type="evidence" value="ECO:0007669"/>
    <property type="project" value="TreeGrafter"/>
</dbReference>
<comment type="caution">
    <text evidence="2">The sequence shown here is derived from an EMBL/GenBank/DDBJ whole genome shotgun (WGS) entry which is preliminary data.</text>
</comment>
<organism evidence="2 3">
    <name type="scientific">Penicillium subrubescens</name>
    <dbReference type="NCBI Taxonomy" id="1316194"/>
    <lineage>
        <taxon>Eukaryota</taxon>
        <taxon>Fungi</taxon>
        <taxon>Dikarya</taxon>
        <taxon>Ascomycota</taxon>
        <taxon>Pezizomycotina</taxon>
        <taxon>Eurotiomycetes</taxon>
        <taxon>Eurotiomycetidae</taxon>
        <taxon>Eurotiales</taxon>
        <taxon>Aspergillaceae</taxon>
        <taxon>Penicillium</taxon>
    </lineage>
</organism>
<feature type="domain" description="NAD(P)-binding" evidence="1">
    <location>
        <begin position="12"/>
        <end position="111"/>
    </location>
</feature>
<dbReference type="InterPro" id="IPR016040">
    <property type="entry name" value="NAD(P)-bd_dom"/>
</dbReference>
<evidence type="ECO:0000313" key="3">
    <source>
        <dbReference type="Proteomes" id="UP000186955"/>
    </source>
</evidence>
<dbReference type="Pfam" id="PF13460">
    <property type="entry name" value="NAD_binding_10"/>
    <property type="match status" value="1"/>
</dbReference>
<protein>
    <recommendedName>
        <fullName evidence="1">NAD(P)-binding domain-containing protein</fullName>
    </recommendedName>
</protein>
<dbReference type="STRING" id="1316194.A0A1Q5U0R8"/>
<dbReference type="Gene3D" id="3.40.50.720">
    <property type="entry name" value="NAD(P)-binding Rossmann-like Domain"/>
    <property type="match status" value="1"/>
</dbReference>
<gene>
    <name evidence="2" type="ORF">PENSUB_6526</name>
</gene>
<sequence length="334" mass="37217">MSKQSVFLLGPGFIGGEVLNLLVECKKYDVTTLVRRNSTAAAFHQRGIKTVVGTLDDESFIRQRVSCSDIVIHTANADHLPSVRAILDGIQQRAEYNQSTIYIHTSGAGILSDDSNGAFKTDKIFDDETPNSINALPDEAPHRQVDLTITRQNLGNRAKIAIMMPPLIYGVSMPDKRLSIQLPTLVRYALKNGYAGQIAEGRSVWNQIHVKDLARGYITLLHWLEQAPVEDVLSNPYWFCENGQELSWNDCVSEIGQALYQAGRIEDPTPRSIPADNFQDLYGEHTPIALGSNSRSRANRLRKLGWEAKEKLTLASLVQDEIPLILEQNVPREA</sequence>
<name>A0A1Q5U0R8_9EURO</name>
<dbReference type="Proteomes" id="UP000186955">
    <property type="component" value="Unassembled WGS sequence"/>
</dbReference>
<dbReference type="PANTHER" id="PTHR48079">
    <property type="entry name" value="PROTEIN YEEZ"/>
    <property type="match status" value="1"/>
</dbReference>
<dbReference type="PANTHER" id="PTHR48079:SF6">
    <property type="entry name" value="NAD(P)-BINDING DOMAIN-CONTAINING PROTEIN-RELATED"/>
    <property type="match status" value="1"/>
</dbReference>
<dbReference type="GO" id="GO:0004029">
    <property type="term" value="F:aldehyde dehydrogenase (NAD+) activity"/>
    <property type="evidence" value="ECO:0007669"/>
    <property type="project" value="TreeGrafter"/>
</dbReference>
<dbReference type="SUPFAM" id="SSF51735">
    <property type="entry name" value="NAD(P)-binding Rossmann-fold domains"/>
    <property type="match status" value="1"/>
</dbReference>
<dbReference type="OrthoDB" id="2130169at2759"/>
<reference evidence="2 3" key="1">
    <citation type="submission" date="2016-10" db="EMBL/GenBank/DDBJ databases">
        <title>Genome sequence of the ascomycete fungus Penicillium subrubescens.</title>
        <authorList>
            <person name="De Vries R.P."/>
            <person name="Peng M."/>
            <person name="Dilokpimol A."/>
            <person name="Hilden K."/>
            <person name="Makela M.R."/>
            <person name="Grigoriev I."/>
            <person name="Riley R."/>
            <person name="Granchi Z."/>
        </authorList>
    </citation>
    <scope>NUCLEOTIDE SEQUENCE [LARGE SCALE GENOMIC DNA]</scope>
    <source>
        <strain evidence="2 3">CBS 132785</strain>
    </source>
</reference>
<dbReference type="EMBL" id="MNBE01000600">
    <property type="protein sequence ID" value="OKP06075.1"/>
    <property type="molecule type" value="Genomic_DNA"/>
</dbReference>
<keyword evidence="3" id="KW-1185">Reference proteome</keyword>
<evidence type="ECO:0000259" key="1">
    <source>
        <dbReference type="Pfam" id="PF13460"/>
    </source>
</evidence>
<evidence type="ECO:0000313" key="2">
    <source>
        <dbReference type="EMBL" id="OKP06075.1"/>
    </source>
</evidence>
<accession>A0A1Q5U0R8</accession>